<dbReference type="SUPFAM" id="SSF53474">
    <property type="entry name" value="alpha/beta-Hydrolases"/>
    <property type="match status" value="1"/>
</dbReference>
<keyword evidence="2 8" id="KW-0645">Protease</keyword>
<dbReference type="InterPro" id="IPR002470">
    <property type="entry name" value="Peptidase_S9A"/>
</dbReference>
<evidence type="ECO:0000256" key="1">
    <source>
        <dbReference type="ARBA" id="ARBA00005228"/>
    </source>
</evidence>
<proteinExistence type="inferred from homology"/>
<dbReference type="Proteomes" id="UP000217889">
    <property type="component" value="Chromosome"/>
</dbReference>
<dbReference type="InterPro" id="IPR051543">
    <property type="entry name" value="Serine_Peptidase_S9A"/>
</dbReference>
<dbReference type="SUPFAM" id="SSF50993">
    <property type="entry name" value="Peptidase/esterase 'gauge' domain"/>
    <property type="match status" value="1"/>
</dbReference>
<evidence type="ECO:0000256" key="4">
    <source>
        <dbReference type="ARBA" id="ARBA00022825"/>
    </source>
</evidence>
<feature type="domain" description="Peptidase S9A N-terminal" evidence="7">
    <location>
        <begin position="34"/>
        <end position="431"/>
    </location>
</feature>
<dbReference type="InterPro" id="IPR029058">
    <property type="entry name" value="AB_hydrolase_fold"/>
</dbReference>
<dbReference type="PRINTS" id="PR00862">
    <property type="entry name" value="PROLIGOPTASE"/>
</dbReference>
<keyword evidence="4" id="KW-0720">Serine protease</keyword>
<evidence type="ECO:0000256" key="5">
    <source>
        <dbReference type="SAM" id="MobiDB-lite"/>
    </source>
</evidence>
<keyword evidence="9" id="KW-1185">Reference proteome</keyword>
<dbReference type="AlphaFoldDB" id="A0A291H0P9"/>
<sequence length="712" mass="76759">MTQHITASPRVPSSRAAQRSPLLPPAPVPRPLDRTLFGDTVHVPYRWLRDYRSSEVTAHFAAENAYTDARTAHLAPLISDLQAAADAPVSPVGLTAPVLLDGWWYIDRCDPVGGSTLSRVRDHEHLHGPAGVPVIEQGHLLEGEQILVEDCRTMIGFAVSPDSRLLARAEAALGGCRLIVTEAATGEVLDSAVEGAGPDLVFSADSQHLLHTRLDDLGRRHEVRSHRLGTTAREDALLLEEPDHWAQLELTRSRDGSALLIRSDSPRGGEVWLTDLAATAGPPRSLTGRVTGTTPPLLEHAGDRLLVIHEDRGTRRSVLSETSLETTGALTDLQTLLTAREGEHFESVEAFAGVIALQLRDQGVPAVRLIPRREDGSLDAGAVQVAGPGGELDAVRLEPAPAWGSRRIRCRLDGFLTPGTLVEHDLETGESIELLREEHPGFDPERYVAHRLWATSPDGTLVPISLLAPRDLPRDGSAPAVLFGNGAFGTTTDPRLRPEFRTFADRGVVVAIAHVRGGGEMGPQWHRQGRGAHKQNSFADLVACADLLVETGWVSPDRIGLIGHGAGGLLAAGASNLAPDRFRALLTVMPLADPLEALLDPDVMLTLEEWAEWGDPAEDEATYRDLRGYTPTENIRAEQYPAVYAWTAHEGTEVPPGCAATWIATLRDTVTSSPEERPILLRTMPTPGTGGDPRREGVAWLLDQLGATTLGA</sequence>
<dbReference type="InterPro" id="IPR001375">
    <property type="entry name" value="Peptidase_S9_cat"/>
</dbReference>
<dbReference type="KEGG" id="bgg:CFK41_15535"/>
<protein>
    <submittedName>
        <fullName evidence="8">Protease</fullName>
    </submittedName>
</protein>
<keyword evidence="3" id="KW-0378">Hydrolase</keyword>
<dbReference type="OrthoDB" id="9801421at2"/>
<dbReference type="GO" id="GO:0004252">
    <property type="term" value="F:serine-type endopeptidase activity"/>
    <property type="evidence" value="ECO:0007669"/>
    <property type="project" value="InterPro"/>
</dbReference>
<name>A0A291H0P9_9MICO</name>
<evidence type="ECO:0000313" key="9">
    <source>
        <dbReference type="Proteomes" id="UP000217889"/>
    </source>
</evidence>
<dbReference type="EMBL" id="CP023564">
    <property type="protein sequence ID" value="ATG56031.1"/>
    <property type="molecule type" value="Genomic_DNA"/>
</dbReference>
<dbReference type="Pfam" id="PF02897">
    <property type="entry name" value="Peptidase_S9_N"/>
    <property type="match status" value="1"/>
</dbReference>
<dbReference type="RefSeq" id="WP_096800491.1">
    <property type="nucleotide sequence ID" value="NZ_CP023564.1"/>
</dbReference>
<dbReference type="PANTHER" id="PTHR11757:SF19">
    <property type="entry name" value="PROLYL ENDOPEPTIDASE-LIKE"/>
    <property type="match status" value="1"/>
</dbReference>
<dbReference type="Pfam" id="PF00326">
    <property type="entry name" value="Peptidase_S9"/>
    <property type="match status" value="1"/>
</dbReference>
<evidence type="ECO:0000259" key="7">
    <source>
        <dbReference type="Pfam" id="PF02897"/>
    </source>
</evidence>
<dbReference type="PANTHER" id="PTHR11757">
    <property type="entry name" value="PROTEASE FAMILY S9A OLIGOPEPTIDASE"/>
    <property type="match status" value="1"/>
</dbReference>
<evidence type="ECO:0000313" key="8">
    <source>
        <dbReference type="EMBL" id="ATG56031.1"/>
    </source>
</evidence>
<gene>
    <name evidence="8" type="ORF">CFK41_15535</name>
</gene>
<dbReference type="Gene3D" id="2.130.10.120">
    <property type="entry name" value="Prolyl oligopeptidase, N-terminal domain"/>
    <property type="match status" value="1"/>
</dbReference>
<organism evidence="8 9">
    <name type="scientific">Brachybacterium ginsengisoli</name>
    <dbReference type="NCBI Taxonomy" id="1331682"/>
    <lineage>
        <taxon>Bacteria</taxon>
        <taxon>Bacillati</taxon>
        <taxon>Actinomycetota</taxon>
        <taxon>Actinomycetes</taxon>
        <taxon>Micrococcales</taxon>
        <taxon>Dermabacteraceae</taxon>
        <taxon>Brachybacterium</taxon>
    </lineage>
</organism>
<dbReference type="GO" id="GO:0006508">
    <property type="term" value="P:proteolysis"/>
    <property type="evidence" value="ECO:0007669"/>
    <property type="project" value="UniProtKB-KW"/>
</dbReference>
<evidence type="ECO:0000259" key="6">
    <source>
        <dbReference type="Pfam" id="PF00326"/>
    </source>
</evidence>
<comment type="similarity">
    <text evidence="1">Belongs to the peptidase S9A family.</text>
</comment>
<evidence type="ECO:0000256" key="3">
    <source>
        <dbReference type="ARBA" id="ARBA00022801"/>
    </source>
</evidence>
<accession>A0A291H0P9</accession>
<reference evidence="8 9" key="1">
    <citation type="journal article" date="2014" name="Int. J. Syst. Evol. Microbiol.">
        <title>Brachybacterium ginsengisoli sp. nov., isolated from soil of a ginseng field.</title>
        <authorList>
            <person name="Hoang V.A."/>
            <person name="Kim Y.J."/>
            <person name="Nguyen N.L."/>
            <person name="Yang D.C."/>
        </authorList>
    </citation>
    <scope>NUCLEOTIDE SEQUENCE [LARGE SCALE GENOMIC DNA]</scope>
    <source>
        <strain evidence="8 9">DCY80</strain>
    </source>
</reference>
<dbReference type="Gene3D" id="3.40.50.1820">
    <property type="entry name" value="alpha/beta hydrolase"/>
    <property type="match status" value="1"/>
</dbReference>
<evidence type="ECO:0000256" key="2">
    <source>
        <dbReference type="ARBA" id="ARBA00022670"/>
    </source>
</evidence>
<dbReference type="InterPro" id="IPR023302">
    <property type="entry name" value="Pept_S9A_N"/>
</dbReference>
<feature type="domain" description="Peptidase S9 prolyl oligopeptidase catalytic" evidence="6">
    <location>
        <begin position="497"/>
        <end position="673"/>
    </location>
</feature>
<feature type="region of interest" description="Disordered" evidence="5">
    <location>
        <begin position="1"/>
        <end position="29"/>
    </location>
</feature>